<sequence length="563" mass="63704">MSLFQTLRSQMPAETPAQLESMDAFWASYRQSNQAIVPVVQMAQGKIGEQKGKQKGEQKGEQNFDVIVCGGTLGIFIACALQCQGWRVAIIERGILRGREQEWNISRQELNAFLELGLLTELELETAIATVYNPARVGFNGGKELWVRDILNIGVDPVYLLEVLKQKFLGAGGTLWEQATFTQAIIYTDGVSVEFARQDDRLDDHDRVDREKIAIKGRLLLDVMGHFSPIAKQARSQVQGSIKPDGVCMVVGSCAKGMPESTYGDLIYSFTPIQNQCQYFWEAFPARDGRTTYMFTYVDADPQRPSFAQLMEDYLFLLPKYQNIELSQLEFKRVLFGFFPSYQNNPLQTPWDRILQVGDSSGMQSPLSFGGFGAMVRHLPRLSKGINNALQADLLTKGNLRSLQPYQPNLSVTWLFQKSMSVAVNQKIASDRINYLLNVTFTVMEKLGDRVLYPFLQDVVQFIPLAQTMLAMSIAEPILILKIMQQVGIPTLFDWLKHYLGLGAYSFCDLISPPLESAIANLLPEQQYRLQSRIDAWHYGSGSDYQRNHQKNHQRNYPRSDSP</sequence>
<dbReference type="Gene3D" id="3.50.50.60">
    <property type="entry name" value="FAD/NAD(P)-binding domain"/>
    <property type="match status" value="1"/>
</dbReference>
<dbReference type="PANTHER" id="PTHR32098:SF5">
    <property type="entry name" value="LYCOPENE BETA_EPSILON CYCLASE PROTEIN"/>
    <property type="match status" value="1"/>
</dbReference>
<accession>A0A9X4RIL4</accession>
<dbReference type="InterPro" id="IPR036188">
    <property type="entry name" value="FAD/NAD-bd_sf"/>
</dbReference>
<dbReference type="AlphaFoldDB" id="A0A9X4RIL4"/>
<dbReference type="RefSeq" id="WP_009627908.1">
    <property type="nucleotide sequence ID" value="NZ_VBTY01000123.1"/>
</dbReference>
<comment type="caution">
    <text evidence="2">The sequence shown here is derived from an EMBL/GenBank/DDBJ whole genome shotgun (WGS) entry which is preliminary data.</text>
</comment>
<evidence type="ECO:0000313" key="3">
    <source>
        <dbReference type="Proteomes" id="UP001152872"/>
    </source>
</evidence>
<dbReference type="PANTHER" id="PTHR32098">
    <property type="entry name" value="LYCOPENE BETA/EPSILON CYCLASE PROTEIN"/>
    <property type="match status" value="1"/>
</dbReference>
<reference evidence="2" key="1">
    <citation type="submission" date="2019-05" db="EMBL/GenBank/DDBJ databases">
        <title>Whole genome sequencing of Pseudanabaena catenata USMAC16.</title>
        <authorList>
            <person name="Khan Z."/>
            <person name="Omar W.M."/>
            <person name="Convey P."/>
            <person name="Merican F."/>
            <person name="Najimudin N."/>
        </authorList>
    </citation>
    <scope>NUCLEOTIDE SEQUENCE</scope>
    <source>
        <strain evidence="2">USMAC16</strain>
    </source>
</reference>
<organism evidence="2 3">
    <name type="scientific">Pseudanabaena catenata USMAC16</name>
    <dbReference type="NCBI Taxonomy" id="1855837"/>
    <lineage>
        <taxon>Bacteria</taxon>
        <taxon>Bacillati</taxon>
        <taxon>Cyanobacteriota</taxon>
        <taxon>Cyanophyceae</taxon>
        <taxon>Pseudanabaenales</taxon>
        <taxon>Pseudanabaenaceae</taxon>
        <taxon>Pseudanabaena</taxon>
    </lineage>
</organism>
<dbReference type="SUPFAM" id="SSF51905">
    <property type="entry name" value="FAD/NAD(P)-binding domain"/>
    <property type="match status" value="1"/>
</dbReference>
<protein>
    <submittedName>
        <fullName evidence="2">FAD-binding oxidoreductase</fullName>
    </submittedName>
</protein>
<dbReference type="EMBL" id="VBTY01000123">
    <property type="protein sequence ID" value="MDG3495766.1"/>
    <property type="molecule type" value="Genomic_DNA"/>
</dbReference>
<gene>
    <name evidence="2" type="ORF">FEV09_14545</name>
</gene>
<evidence type="ECO:0000256" key="1">
    <source>
        <dbReference type="SAM" id="MobiDB-lite"/>
    </source>
</evidence>
<feature type="region of interest" description="Disordered" evidence="1">
    <location>
        <begin position="542"/>
        <end position="563"/>
    </location>
</feature>
<name>A0A9X4RIL4_9CYAN</name>
<keyword evidence="3" id="KW-1185">Reference proteome</keyword>
<dbReference type="Proteomes" id="UP001152872">
    <property type="component" value="Unassembled WGS sequence"/>
</dbReference>
<evidence type="ECO:0000313" key="2">
    <source>
        <dbReference type="EMBL" id="MDG3495766.1"/>
    </source>
</evidence>
<proteinExistence type="predicted"/>